<feature type="transmembrane region" description="Helical" evidence="7">
    <location>
        <begin position="295"/>
        <end position="313"/>
    </location>
</feature>
<reference evidence="9 10" key="1">
    <citation type="submission" date="2019-02" db="EMBL/GenBank/DDBJ databases">
        <title>Polymorphobacter sp. isolated from the lake at the Tibet of China.</title>
        <authorList>
            <person name="Li A."/>
        </authorList>
    </citation>
    <scope>NUCLEOTIDE SEQUENCE [LARGE SCALE GENOMIC DNA]</scope>
    <source>
        <strain evidence="9 10">DJ1R-1</strain>
    </source>
</reference>
<dbReference type="InterPro" id="IPR010290">
    <property type="entry name" value="TM_effector"/>
</dbReference>
<keyword evidence="2" id="KW-0813">Transport</keyword>
<evidence type="ECO:0000256" key="4">
    <source>
        <dbReference type="ARBA" id="ARBA00022692"/>
    </source>
</evidence>
<organism evidence="9 10">
    <name type="scientific">Glacieibacterium arshaanense</name>
    <dbReference type="NCBI Taxonomy" id="2511025"/>
    <lineage>
        <taxon>Bacteria</taxon>
        <taxon>Pseudomonadati</taxon>
        <taxon>Pseudomonadota</taxon>
        <taxon>Alphaproteobacteria</taxon>
        <taxon>Sphingomonadales</taxon>
        <taxon>Sphingosinicellaceae</taxon>
        <taxon>Glacieibacterium</taxon>
    </lineage>
</organism>
<keyword evidence="3" id="KW-1003">Cell membrane</keyword>
<dbReference type="Proteomes" id="UP000297737">
    <property type="component" value="Unassembled WGS sequence"/>
</dbReference>
<dbReference type="PANTHER" id="PTHR23513">
    <property type="entry name" value="INTEGRAL MEMBRANE EFFLUX PROTEIN-RELATED"/>
    <property type="match status" value="1"/>
</dbReference>
<dbReference type="InterPro" id="IPR036259">
    <property type="entry name" value="MFS_trans_sf"/>
</dbReference>
<feature type="transmembrane region" description="Helical" evidence="7">
    <location>
        <begin position="28"/>
        <end position="46"/>
    </location>
</feature>
<dbReference type="GO" id="GO:0005886">
    <property type="term" value="C:plasma membrane"/>
    <property type="evidence" value="ECO:0007669"/>
    <property type="project" value="UniProtKB-SubCell"/>
</dbReference>
<name>A0A4Y9ERL2_9SPHN</name>
<feature type="transmembrane region" description="Helical" evidence="7">
    <location>
        <begin position="269"/>
        <end position="288"/>
    </location>
</feature>
<evidence type="ECO:0000256" key="7">
    <source>
        <dbReference type="SAM" id="Phobius"/>
    </source>
</evidence>
<evidence type="ECO:0000256" key="2">
    <source>
        <dbReference type="ARBA" id="ARBA00022448"/>
    </source>
</evidence>
<dbReference type="InterPro" id="IPR020846">
    <property type="entry name" value="MFS_dom"/>
</dbReference>
<evidence type="ECO:0000256" key="6">
    <source>
        <dbReference type="ARBA" id="ARBA00023136"/>
    </source>
</evidence>
<keyword evidence="5 7" id="KW-1133">Transmembrane helix</keyword>
<evidence type="ECO:0000256" key="1">
    <source>
        <dbReference type="ARBA" id="ARBA00004651"/>
    </source>
</evidence>
<dbReference type="SUPFAM" id="SSF103473">
    <property type="entry name" value="MFS general substrate transporter"/>
    <property type="match status" value="1"/>
</dbReference>
<protein>
    <submittedName>
        <fullName evidence="9">MFS transporter</fullName>
    </submittedName>
</protein>
<evidence type="ECO:0000256" key="3">
    <source>
        <dbReference type="ARBA" id="ARBA00022475"/>
    </source>
</evidence>
<keyword evidence="6 7" id="KW-0472">Membrane</keyword>
<feature type="domain" description="Major facilitator superfamily (MFS) profile" evidence="8">
    <location>
        <begin position="22"/>
        <end position="410"/>
    </location>
</feature>
<keyword evidence="10" id="KW-1185">Reference proteome</keyword>
<comment type="caution">
    <text evidence="9">The sequence shown here is derived from an EMBL/GenBank/DDBJ whole genome shotgun (WGS) entry which is preliminary data.</text>
</comment>
<evidence type="ECO:0000313" key="10">
    <source>
        <dbReference type="Proteomes" id="UP000297737"/>
    </source>
</evidence>
<feature type="transmembrane region" description="Helical" evidence="7">
    <location>
        <begin position="58"/>
        <end position="79"/>
    </location>
</feature>
<dbReference type="RefSeq" id="WP_135244999.1">
    <property type="nucleotide sequence ID" value="NZ_SIHO01000001.1"/>
</dbReference>
<gene>
    <name evidence="9" type="ORF">EUV02_04540</name>
</gene>
<evidence type="ECO:0000313" key="9">
    <source>
        <dbReference type="EMBL" id="TFU06276.1"/>
    </source>
</evidence>
<evidence type="ECO:0000259" key="8">
    <source>
        <dbReference type="PROSITE" id="PS50850"/>
    </source>
</evidence>
<dbReference type="Gene3D" id="1.20.1250.20">
    <property type="entry name" value="MFS general substrate transporter like domains"/>
    <property type="match status" value="1"/>
</dbReference>
<dbReference type="PANTHER" id="PTHR23513:SF9">
    <property type="entry name" value="ENTEROBACTIN EXPORTER ENTS"/>
    <property type="match status" value="1"/>
</dbReference>
<feature type="transmembrane region" description="Helical" evidence="7">
    <location>
        <begin position="232"/>
        <end position="257"/>
    </location>
</feature>
<dbReference type="PROSITE" id="PS50850">
    <property type="entry name" value="MFS"/>
    <property type="match status" value="1"/>
</dbReference>
<dbReference type="OrthoDB" id="7283966at2"/>
<feature type="transmembrane region" description="Helical" evidence="7">
    <location>
        <begin position="388"/>
        <end position="406"/>
    </location>
</feature>
<dbReference type="AlphaFoldDB" id="A0A4Y9ERL2"/>
<feature type="transmembrane region" description="Helical" evidence="7">
    <location>
        <begin position="183"/>
        <end position="203"/>
    </location>
</feature>
<dbReference type="EMBL" id="SIHO01000001">
    <property type="protein sequence ID" value="TFU06276.1"/>
    <property type="molecule type" value="Genomic_DNA"/>
</dbReference>
<comment type="subcellular location">
    <subcellularLocation>
        <location evidence="1">Cell membrane</location>
        <topology evidence="1">Multi-pass membrane protein</topology>
    </subcellularLocation>
</comment>
<evidence type="ECO:0000256" key="5">
    <source>
        <dbReference type="ARBA" id="ARBA00022989"/>
    </source>
</evidence>
<keyword evidence="4 7" id="KW-0812">Transmembrane</keyword>
<dbReference type="GO" id="GO:0022857">
    <property type="term" value="F:transmembrane transporter activity"/>
    <property type="evidence" value="ECO:0007669"/>
    <property type="project" value="InterPro"/>
</dbReference>
<dbReference type="Pfam" id="PF05977">
    <property type="entry name" value="MFS_3"/>
    <property type="match status" value="1"/>
</dbReference>
<accession>A0A4Y9ERL2</accession>
<proteinExistence type="predicted"/>
<sequence>MAKPTPSELPPASPFAFANFRAFWTAKLASTLGSMMLVVVLGWQVYDLARETMAPREAAFLLGMVGLAQFLPLFALTLVVGHVADRVDRRFIARAAVALELGCAVALGLLAMTGGVTMVALFTVAVLLGVGRAFASPSLSALAPNLVPREVLPTAIAWNSISWQVGAVAGPPLGAFLYAGAAYLPYFTAAGLFALAFIGLMAIGEVPRPPRSELSPWRSTVEGLSYVQRNKIVLGAISLDLFAVLLGGATALLPVFARDILHVGVEGLGPLRAAPAAGAALTALVLAWRPLANRVGVKMFGCVALFGVATIVFGLSTNLYLSLAALAVLGAADMVSVYVRSSLIQLHTPDEMRGRVSAVSMLFISASNELGEFESGLTAAWLGPVEAVVLGGIGAIIVTGLWAWWFPELRRADRFVPRESG</sequence>
<dbReference type="CDD" id="cd06173">
    <property type="entry name" value="MFS_MefA_like"/>
    <property type="match status" value="1"/>
</dbReference>